<dbReference type="InterPro" id="IPR010791">
    <property type="entry name" value="AttH_dom"/>
</dbReference>
<accession>A0A1H3W4W7</accession>
<dbReference type="GO" id="GO:0016787">
    <property type="term" value="F:hydrolase activity"/>
    <property type="evidence" value="ECO:0007669"/>
    <property type="project" value="UniProtKB-KW"/>
</dbReference>
<dbReference type="Pfam" id="PF07143">
    <property type="entry name" value="CrtC"/>
    <property type="match status" value="1"/>
</dbReference>
<gene>
    <name evidence="2" type="ORF">SAMN05660964_00298</name>
</gene>
<evidence type="ECO:0000259" key="1">
    <source>
        <dbReference type="Pfam" id="PF07143"/>
    </source>
</evidence>
<reference evidence="2 3" key="1">
    <citation type="submission" date="2016-10" db="EMBL/GenBank/DDBJ databases">
        <authorList>
            <person name="de Groot N.N."/>
        </authorList>
    </citation>
    <scope>NUCLEOTIDE SEQUENCE [LARGE SCALE GENOMIC DNA]</scope>
    <source>
        <strain evidence="2 3">DSM 21228</strain>
    </source>
</reference>
<organism evidence="2 3">
    <name type="scientific">Thiothrix caldifontis</name>
    <dbReference type="NCBI Taxonomy" id="525918"/>
    <lineage>
        <taxon>Bacteria</taxon>
        <taxon>Pseudomonadati</taxon>
        <taxon>Pseudomonadota</taxon>
        <taxon>Gammaproteobacteria</taxon>
        <taxon>Thiotrichales</taxon>
        <taxon>Thiotrichaceae</taxon>
        <taxon>Thiothrix</taxon>
    </lineage>
</organism>
<feature type="domain" description="AttH" evidence="1">
    <location>
        <begin position="90"/>
        <end position="263"/>
    </location>
</feature>
<keyword evidence="2" id="KW-0378">Hydrolase</keyword>
<dbReference type="Proteomes" id="UP000199397">
    <property type="component" value="Unassembled WGS sequence"/>
</dbReference>
<dbReference type="STRING" id="525918.SAMN05660964_00298"/>
<dbReference type="AlphaFoldDB" id="A0A1H3W4W7"/>
<sequence>MRGKWKCCEEEEGVCNTPLQGMVGAYCIRPLIFLFCLLLLAGCSKTPEPDTFDLNAALGGVADARFSRALAPRAFQFPQDHAAHPDFRNEWWYVTGNVQTDDGRQFGYQVTWFRIAFMPDKPVSASPWASNQVWMAHVALTDVQAGEHLHDQRLARGAAGLAGQSVQPFRVWLEDWQMVGNGAGEFPWAIAVKAHDFTLNLQLRPQKPPVLQGDQGLSQKSSEVGNASYYYSLTRLQTLGEIYRDGQRFTVTGESWLDREWSTSALGADQAGWDWFSLQLHDGHELMFYRLRKKSGEADAHSAGKWVLPEGTAQTLASDDVMLKPLRYWQAASGVRYPVAWEMSLPQQGKRWRIEAVVDDQLMQTGITYWEGAVRVVDVANGEVLGRGYLEMSGYD</sequence>
<dbReference type="InterPro" id="IPR023374">
    <property type="entry name" value="AttH-like_dom_sf"/>
</dbReference>
<dbReference type="SUPFAM" id="SSF159245">
    <property type="entry name" value="AttH-like"/>
    <property type="match status" value="1"/>
</dbReference>
<evidence type="ECO:0000313" key="2">
    <source>
        <dbReference type="EMBL" id="SDZ82106.1"/>
    </source>
</evidence>
<name>A0A1H3W4W7_9GAMM</name>
<dbReference type="RefSeq" id="WP_245706874.1">
    <property type="nucleotide sequence ID" value="NZ_FNQP01000002.1"/>
</dbReference>
<keyword evidence="3" id="KW-1185">Reference proteome</keyword>
<dbReference type="PANTHER" id="PTHR38591:SF1">
    <property type="entry name" value="BLL1000 PROTEIN"/>
    <property type="match status" value="1"/>
</dbReference>
<dbReference type="Pfam" id="PF17186">
    <property type="entry name" value="Lipocalin_9"/>
    <property type="match status" value="1"/>
</dbReference>
<dbReference type="EMBL" id="FNQP01000002">
    <property type="protein sequence ID" value="SDZ82106.1"/>
    <property type="molecule type" value="Genomic_DNA"/>
</dbReference>
<dbReference type="Gene3D" id="2.40.370.10">
    <property type="entry name" value="AttH-like domain"/>
    <property type="match status" value="2"/>
</dbReference>
<protein>
    <submittedName>
        <fullName evidence="2">Predicted secreted hydrolase</fullName>
    </submittedName>
</protein>
<evidence type="ECO:0000313" key="3">
    <source>
        <dbReference type="Proteomes" id="UP000199397"/>
    </source>
</evidence>
<dbReference type="PANTHER" id="PTHR38591">
    <property type="entry name" value="HYDROLASE"/>
    <property type="match status" value="1"/>
</dbReference>
<proteinExistence type="predicted"/>